<proteinExistence type="predicted"/>
<evidence type="ECO:0000256" key="1">
    <source>
        <dbReference type="SAM" id="MobiDB-lite"/>
    </source>
</evidence>
<evidence type="ECO:0000313" key="2">
    <source>
        <dbReference type="EMBL" id="PUU81118.1"/>
    </source>
</evidence>
<name>A0A2T7A043_TUBBO</name>
<organism evidence="2 3">
    <name type="scientific">Tuber borchii</name>
    <name type="common">White truffle</name>
    <dbReference type="NCBI Taxonomy" id="42251"/>
    <lineage>
        <taxon>Eukaryota</taxon>
        <taxon>Fungi</taxon>
        <taxon>Dikarya</taxon>
        <taxon>Ascomycota</taxon>
        <taxon>Pezizomycotina</taxon>
        <taxon>Pezizomycetes</taxon>
        <taxon>Pezizales</taxon>
        <taxon>Tuberaceae</taxon>
        <taxon>Tuber</taxon>
    </lineage>
</organism>
<dbReference type="Proteomes" id="UP000244722">
    <property type="component" value="Unassembled WGS sequence"/>
</dbReference>
<keyword evidence="3" id="KW-1185">Reference proteome</keyword>
<evidence type="ECO:0000313" key="3">
    <source>
        <dbReference type="Proteomes" id="UP000244722"/>
    </source>
</evidence>
<dbReference type="EMBL" id="NESQ01000050">
    <property type="protein sequence ID" value="PUU81118.1"/>
    <property type="molecule type" value="Genomic_DNA"/>
</dbReference>
<protein>
    <submittedName>
        <fullName evidence="2">Uncharacterized protein</fullName>
    </submittedName>
</protein>
<gene>
    <name evidence="2" type="ORF">B9Z19DRAFT_1062916</name>
</gene>
<sequence>MSSSRIRFLPPLTESSIREFLCPGTSAPMNEELPAAPPPPPLIPESRPNIPSSREIGLQCNHLATKILTSSDPASRSRWVWQLITLTSTLSSKLNAFKNNLNIEAARTAEAQAINDQLRRNLAVAEEALATTVSMLTAQTAIAASARASLRKKTAEVNARDLEIERMKEALKQSIDTNHDSNRKTATKLASCVCGETSNGNDARMGVPPRSGERVENPIGQGPRSIPDSERAEIAILERALIEKTRLLKAEEQRTAGLRKLLNSAVEEFGLLKTCPAAVTEPTRPPLPEIPRYDLGAPRTPTKRERRRLKHLRLANNHRQSKKAAPRQRAEWIFGEKAERALSTTAGETEAKGPFVRGINEGDNISSLDSEDPFVGGGQGKRYMTFPPEVAPKCYRPGAGQRRGNAMYAV</sequence>
<comment type="caution">
    <text evidence="2">The sequence shown here is derived from an EMBL/GenBank/DDBJ whole genome shotgun (WGS) entry which is preliminary data.</text>
</comment>
<feature type="region of interest" description="Disordered" evidence="1">
    <location>
        <begin position="200"/>
        <end position="226"/>
    </location>
</feature>
<dbReference type="AlphaFoldDB" id="A0A2T7A043"/>
<accession>A0A2T7A043</accession>
<reference evidence="2 3" key="1">
    <citation type="submission" date="2017-04" db="EMBL/GenBank/DDBJ databases">
        <title>Draft genome sequence of Tuber borchii Vittad., a whitish edible truffle.</title>
        <authorList>
            <consortium name="DOE Joint Genome Institute"/>
            <person name="Murat C."/>
            <person name="Kuo A."/>
            <person name="Barry K.W."/>
            <person name="Clum A."/>
            <person name="Dockter R.B."/>
            <person name="Fauchery L."/>
            <person name="Iotti M."/>
            <person name="Kohler A."/>
            <person name="Labutti K."/>
            <person name="Lindquist E.A."/>
            <person name="Lipzen A."/>
            <person name="Ohm R.A."/>
            <person name="Wang M."/>
            <person name="Grigoriev I.V."/>
            <person name="Zambonelli A."/>
            <person name="Martin F.M."/>
        </authorList>
    </citation>
    <scope>NUCLEOTIDE SEQUENCE [LARGE SCALE GENOMIC DNA]</scope>
    <source>
        <strain evidence="2 3">Tbo3840</strain>
    </source>
</reference>
<dbReference type="OrthoDB" id="5422989at2759"/>
<feature type="region of interest" description="Disordered" evidence="1">
    <location>
        <begin position="280"/>
        <end position="302"/>
    </location>
</feature>